<dbReference type="eggNOG" id="COG2041">
    <property type="taxonomic scope" value="Bacteria"/>
</dbReference>
<evidence type="ECO:0000313" key="1">
    <source>
        <dbReference type="EMBL" id="KGX83419.1"/>
    </source>
</evidence>
<protein>
    <recommendedName>
        <fullName evidence="3">Peptidyl-prolyl cis-trans isomerase</fullName>
    </recommendedName>
</protein>
<dbReference type="STRING" id="1385511.GCA_000425225_00895"/>
<sequence length="163" mass="18367">MIIQLTGNVQHPITLDPTVWIFDDRKVSFEEAFTSASEQENNDEDDIRKASQIWDREVYQQKLNPPINKSISTFEKKQILDGTFVMPIHHFLGNAQLHDNASGVSLETINGNHSITVDQLQNAQLLFAVDGKPIQEEGPVHIYFGDGSNQEEPIKGVKKIVVE</sequence>
<keyword evidence="2" id="KW-1185">Reference proteome</keyword>
<organism evidence="1 2">
    <name type="scientific">Pontibacillus marinus BH030004 = DSM 16465</name>
    <dbReference type="NCBI Taxonomy" id="1385511"/>
    <lineage>
        <taxon>Bacteria</taxon>
        <taxon>Bacillati</taxon>
        <taxon>Bacillota</taxon>
        <taxon>Bacilli</taxon>
        <taxon>Bacillales</taxon>
        <taxon>Bacillaceae</taxon>
        <taxon>Pontibacillus</taxon>
    </lineage>
</organism>
<name>A0A0A5FU33_9BACI</name>
<reference evidence="1 2" key="1">
    <citation type="submission" date="2013-08" db="EMBL/GenBank/DDBJ databases">
        <authorList>
            <person name="Huang J."/>
            <person name="Wang G."/>
        </authorList>
    </citation>
    <scope>NUCLEOTIDE SEQUENCE [LARGE SCALE GENOMIC DNA]</scope>
    <source>
        <strain evidence="1 2">BH030004</strain>
    </source>
</reference>
<proteinExistence type="predicted"/>
<dbReference type="AlphaFoldDB" id="A0A0A5FU33"/>
<gene>
    <name evidence="1" type="ORF">N783_03735</name>
</gene>
<accession>A0A0A5FU33</accession>
<dbReference type="OrthoDB" id="2404998at2"/>
<evidence type="ECO:0008006" key="3">
    <source>
        <dbReference type="Google" id="ProtNLM"/>
    </source>
</evidence>
<evidence type="ECO:0000313" key="2">
    <source>
        <dbReference type="Proteomes" id="UP000030403"/>
    </source>
</evidence>
<comment type="caution">
    <text evidence="1">The sequence shown here is derived from an EMBL/GenBank/DDBJ whole genome shotgun (WGS) entry which is preliminary data.</text>
</comment>
<dbReference type="Proteomes" id="UP000030403">
    <property type="component" value="Unassembled WGS sequence"/>
</dbReference>
<dbReference type="EMBL" id="AVPF01000110">
    <property type="protein sequence ID" value="KGX83419.1"/>
    <property type="molecule type" value="Genomic_DNA"/>
</dbReference>
<dbReference type="RefSeq" id="WP_027448147.1">
    <property type="nucleotide sequence ID" value="NZ_AVPF01000110.1"/>
</dbReference>